<dbReference type="SFLD" id="SFLDF00027">
    <property type="entry name" value="p-type_atpase"/>
    <property type="match status" value="1"/>
</dbReference>
<dbReference type="SUPFAM" id="SSF81660">
    <property type="entry name" value="Metal cation-transporting ATPase, ATP-binding domain N"/>
    <property type="match status" value="1"/>
</dbReference>
<dbReference type="SMART" id="SM00831">
    <property type="entry name" value="Cation_ATPase_N"/>
    <property type="match status" value="1"/>
</dbReference>
<dbReference type="InterPro" id="IPR036412">
    <property type="entry name" value="HAD-like_sf"/>
</dbReference>
<evidence type="ECO:0000313" key="11">
    <source>
        <dbReference type="EMBL" id="KAG7289303.1"/>
    </source>
</evidence>
<evidence type="ECO:0000259" key="10">
    <source>
        <dbReference type="SMART" id="SM00831"/>
    </source>
</evidence>
<evidence type="ECO:0000313" key="12">
    <source>
        <dbReference type="Proteomes" id="UP001197093"/>
    </source>
</evidence>
<evidence type="ECO:0000256" key="5">
    <source>
        <dbReference type="ARBA" id="ARBA00022840"/>
    </source>
</evidence>
<dbReference type="Pfam" id="PF00690">
    <property type="entry name" value="Cation_ATPase_N"/>
    <property type="match status" value="1"/>
</dbReference>
<feature type="transmembrane region" description="Helical" evidence="9">
    <location>
        <begin position="895"/>
        <end position="917"/>
    </location>
</feature>
<proteinExistence type="predicted"/>
<feature type="transmembrane region" description="Helical" evidence="9">
    <location>
        <begin position="1069"/>
        <end position="1087"/>
    </location>
</feature>
<dbReference type="GO" id="GO:0036376">
    <property type="term" value="P:sodium ion export across plasma membrane"/>
    <property type="evidence" value="ECO:0007669"/>
    <property type="project" value="TreeGrafter"/>
</dbReference>
<feature type="transmembrane region" description="Helical" evidence="9">
    <location>
        <begin position="150"/>
        <end position="170"/>
    </location>
</feature>
<dbReference type="Pfam" id="PF00702">
    <property type="entry name" value="Hydrolase"/>
    <property type="match status" value="1"/>
</dbReference>
<evidence type="ECO:0000256" key="4">
    <source>
        <dbReference type="ARBA" id="ARBA00022741"/>
    </source>
</evidence>
<dbReference type="Gene3D" id="2.70.150.10">
    <property type="entry name" value="Calcium-transporting ATPase, cytoplasmic transduction domain A"/>
    <property type="match status" value="1"/>
</dbReference>
<dbReference type="GO" id="GO:0006883">
    <property type="term" value="P:intracellular sodium ion homeostasis"/>
    <property type="evidence" value="ECO:0007669"/>
    <property type="project" value="TreeGrafter"/>
</dbReference>
<evidence type="ECO:0000256" key="3">
    <source>
        <dbReference type="ARBA" id="ARBA00022692"/>
    </source>
</evidence>
<dbReference type="Proteomes" id="UP001197093">
    <property type="component" value="Unassembled WGS sequence"/>
</dbReference>
<gene>
    <name evidence="11" type="ORF">NEMBOFW57_005670</name>
</gene>
<dbReference type="InterPro" id="IPR004014">
    <property type="entry name" value="ATPase_P-typ_cation-transptr_N"/>
</dbReference>
<dbReference type="InterPro" id="IPR023214">
    <property type="entry name" value="HAD_sf"/>
</dbReference>
<dbReference type="SFLD" id="SFLDG00002">
    <property type="entry name" value="C1.7:_P-type_atpase_like"/>
    <property type="match status" value="1"/>
</dbReference>
<dbReference type="InterPro" id="IPR059000">
    <property type="entry name" value="ATPase_P-type_domA"/>
</dbReference>
<dbReference type="NCBIfam" id="TIGR01494">
    <property type="entry name" value="ATPase_P-type"/>
    <property type="match status" value="2"/>
</dbReference>
<keyword evidence="12" id="KW-1185">Reference proteome</keyword>
<dbReference type="PANTHER" id="PTHR43294">
    <property type="entry name" value="SODIUM/POTASSIUM-TRANSPORTING ATPASE SUBUNIT ALPHA"/>
    <property type="match status" value="1"/>
</dbReference>
<sequence length="1108" mass="121559">MDEKPPLSTTTRAPAVRWRMEDLEGQQAQPVARPALQRARSHGSMSIHSVRSNSGVDPAAALPIQYRTVSIDIDDYKRKTELANKIQKGTTADLADLEWHSIAADDAVRRLSTSVKQGLSQDQIKRRSEEFGKNMPAPPETHRLKEWFGYFFKGFGAILLVGAVLVFIAWRPLGNPPAPANLALAIVLVVVFLIQAAFNMWQDWSSARVMASIKNMIPEECLAIRDGVQVSVMAADIVPGDVLLIKAGNKVPADVRFVEVSADTKFDRSILTGESFPLAATVDCTDQNYLETKNIGLQGTHCSSGTCTGVVVATGGRTVFGRIAKLTNEPKKGLTPIEREVLNFVYIICSIMFTMIVVVVVIWAAWLRRDYPDWISVPNLIISCVSVAVAFIPEGLPVATTASLTIAANMMKKNKVLCKSLKTVETLGTVSVICSDKTGTLTENKMVVTDCAVGLQSMEADRARDSLVADRAKVGKQGSNAIEQLRSVAGLCNAGEFDAATQHLPLATRKIHGDATDQAILRFAESLGPVSELKRCWTTKYNLAFNSKNKFMIRVLASVNPEGLGVALPRGTAAVFEPSDMLLTIKGAPEILLQRCTNYINSSGVAVPLDAGAREAVDKIKNGWSSQGRRALLLAHKAISRSSITPSPLSSAFETEMLQQAKTGLTLVGLVAIIDPPRPEIPEVIKTLRGARIRIFMVTGDFALTAQAIARECGIITNPNHTVADVSALSREPAEKSSLKGDVKALDNDFDELPRSIVVTGPDLITLNEAQWDGLVSDYTEVVFARTTPEQKLRIVRELQARGHVVGMTGDGVNDAPALRTADIGIAIGGGSDIAVEAADMVLLESFSSIVEAVRFGRVMFDNLKKTIAYLLPAGSFSEFWPVMTNLAFGIPQILSSFLMIVICCLTDCLAATALAYEAPEADVLMRPPRRVGVDRLVDWKFILQTYGFVGILETVTSFAMSYWYLERNGIPFSKIWWAFGTPEGVDADYYTQKLNEASSIYFVTLVVMQWFNLLAVRTRRLSIFQHPPLFKKETRNYYLFPAMLFALVMAFFWLYIPQLQVVLGTAEVPVEYWFLPMAFGVGVLLLDEGRKFCVRKWPKGIFARIAW</sequence>
<dbReference type="SUPFAM" id="SSF56784">
    <property type="entry name" value="HAD-like"/>
    <property type="match status" value="1"/>
</dbReference>
<evidence type="ECO:0000256" key="8">
    <source>
        <dbReference type="ARBA" id="ARBA00023136"/>
    </source>
</evidence>
<evidence type="ECO:0000256" key="1">
    <source>
        <dbReference type="ARBA" id="ARBA00004651"/>
    </source>
</evidence>
<dbReference type="Gene3D" id="1.20.1110.10">
    <property type="entry name" value="Calcium-transporting ATPase, transmembrane domain"/>
    <property type="match status" value="1"/>
</dbReference>
<dbReference type="GO" id="GO:1902600">
    <property type="term" value="P:proton transmembrane transport"/>
    <property type="evidence" value="ECO:0007669"/>
    <property type="project" value="TreeGrafter"/>
</dbReference>
<protein>
    <recommendedName>
        <fullName evidence="10">Cation-transporting P-type ATPase N-terminal domain-containing protein</fullName>
    </recommendedName>
</protein>
<dbReference type="FunFam" id="3.40.1110.10:FF:000114">
    <property type="entry name" value="H /K ATPase alpha subunit, putative"/>
    <property type="match status" value="1"/>
</dbReference>
<dbReference type="InterPro" id="IPR044492">
    <property type="entry name" value="P_typ_ATPase_HD_dom"/>
</dbReference>
<organism evidence="11 12">
    <name type="scientific">Staphylotrichum longicolle</name>
    <dbReference type="NCBI Taxonomy" id="669026"/>
    <lineage>
        <taxon>Eukaryota</taxon>
        <taxon>Fungi</taxon>
        <taxon>Dikarya</taxon>
        <taxon>Ascomycota</taxon>
        <taxon>Pezizomycotina</taxon>
        <taxon>Sordariomycetes</taxon>
        <taxon>Sordariomycetidae</taxon>
        <taxon>Sordariales</taxon>
        <taxon>Chaetomiaceae</taxon>
        <taxon>Staphylotrichum</taxon>
    </lineage>
</organism>
<evidence type="ECO:0000256" key="2">
    <source>
        <dbReference type="ARBA" id="ARBA00022475"/>
    </source>
</evidence>
<dbReference type="FunFam" id="3.40.50.1000:FF:000001">
    <property type="entry name" value="Phospholipid-transporting ATPase IC"/>
    <property type="match status" value="1"/>
</dbReference>
<feature type="domain" description="Cation-transporting P-type ATPase N-terminal" evidence="10">
    <location>
        <begin position="98"/>
        <end position="171"/>
    </location>
</feature>
<evidence type="ECO:0000256" key="9">
    <source>
        <dbReference type="SAM" id="Phobius"/>
    </source>
</evidence>
<feature type="transmembrane region" description="Helical" evidence="9">
    <location>
        <begin position="938"/>
        <end position="965"/>
    </location>
</feature>
<dbReference type="Gene3D" id="3.40.50.1000">
    <property type="entry name" value="HAD superfamily/HAD-like"/>
    <property type="match status" value="1"/>
</dbReference>
<dbReference type="GO" id="GO:0005391">
    <property type="term" value="F:P-type sodium:potassium-exchanging transporter activity"/>
    <property type="evidence" value="ECO:0007669"/>
    <property type="project" value="TreeGrafter"/>
</dbReference>
<dbReference type="Pfam" id="PF13246">
    <property type="entry name" value="Cation_ATPase"/>
    <property type="match status" value="1"/>
</dbReference>
<dbReference type="Gene3D" id="3.40.1110.10">
    <property type="entry name" value="Calcium-transporting ATPase, cytoplasmic domain N"/>
    <property type="match status" value="1"/>
</dbReference>
<dbReference type="GO" id="GO:0016887">
    <property type="term" value="F:ATP hydrolysis activity"/>
    <property type="evidence" value="ECO:0007669"/>
    <property type="project" value="InterPro"/>
</dbReference>
<dbReference type="EMBL" id="JAHCVI010000002">
    <property type="protein sequence ID" value="KAG7289303.1"/>
    <property type="molecule type" value="Genomic_DNA"/>
</dbReference>
<feature type="transmembrane region" description="Helical" evidence="9">
    <location>
        <begin position="1038"/>
        <end position="1057"/>
    </location>
</feature>
<keyword evidence="6" id="KW-1278">Translocase</keyword>
<keyword evidence="7 9" id="KW-1133">Transmembrane helix</keyword>
<keyword evidence="3 9" id="KW-0812">Transmembrane</keyword>
<keyword evidence="5" id="KW-0067">ATP-binding</keyword>
<keyword evidence="4" id="KW-0547">Nucleotide-binding</keyword>
<dbReference type="AlphaFoldDB" id="A0AAD4EX65"/>
<dbReference type="InterPro" id="IPR050510">
    <property type="entry name" value="Cation_transp_ATPase_P-type"/>
</dbReference>
<dbReference type="GO" id="GO:0005524">
    <property type="term" value="F:ATP binding"/>
    <property type="evidence" value="ECO:0007669"/>
    <property type="project" value="UniProtKB-KW"/>
</dbReference>
<dbReference type="SUPFAM" id="SSF81665">
    <property type="entry name" value="Calcium ATPase, transmembrane domain M"/>
    <property type="match status" value="1"/>
</dbReference>
<name>A0AAD4EX65_9PEZI</name>
<dbReference type="GO" id="GO:1990573">
    <property type="term" value="P:potassium ion import across plasma membrane"/>
    <property type="evidence" value="ECO:0007669"/>
    <property type="project" value="TreeGrafter"/>
</dbReference>
<dbReference type="InterPro" id="IPR006068">
    <property type="entry name" value="ATPase_P-typ_cation-transptr_C"/>
</dbReference>
<dbReference type="InterPro" id="IPR008250">
    <property type="entry name" value="ATPase_P-typ_transduc_dom_A_sf"/>
</dbReference>
<feature type="transmembrane region" description="Helical" evidence="9">
    <location>
        <begin position="1000"/>
        <end position="1017"/>
    </location>
</feature>
<dbReference type="Pfam" id="PF00122">
    <property type="entry name" value="E1-E2_ATPase"/>
    <property type="match status" value="1"/>
</dbReference>
<dbReference type="PANTHER" id="PTHR43294:SF21">
    <property type="entry name" value="CATION TRANSPORTING ATPASE"/>
    <property type="match status" value="1"/>
</dbReference>
<evidence type="ECO:0000256" key="6">
    <source>
        <dbReference type="ARBA" id="ARBA00022967"/>
    </source>
</evidence>
<evidence type="ECO:0000256" key="7">
    <source>
        <dbReference type="ARBA" id="ARBA00022989"/>
    </source>
</evidence>
<comment type="caution">
    <text evidence="11">The sequence shown here is derived from an EMBL/GenBank/DDBJ whole genome shotgun (WGS) entry which is preliminary data.</text>
</comment>
<comment type="subcellular location">
    <subcellularLocation>
        <location evidence="1">Cell membrane</location>
        <topology evidence="1">Multi-pass membrane protein</topology>
    </subcellularLocation>
</comment>
<feature type="transmembrane region" description="Helical" evidence="9">
    <location>
        <begin position="182"/>
        <end position="201"/>
    </location>
</feature>
<dbReference type="PROSITE" id="PS00154">
    <property type="entry name" value="ATPASE_E1_E2"/>
    <property type="match status" value="1"/>
</dbReference>
<dbReference type="InterPro" id="IPR001757">
    <property type="entry name" value="P_typ_ATPase"/>
</dbReference>
<reference evidence="11" key="1">
    <citation type="submission" date="2023-02" db="EMBL/GenBank/DDBJ databases">
        <authorList>
            <person name="Palmer J.M."/>
        </authorList>
    </citation>
    <scope>NUCLEOTIDE SEQUENCE</scope>
    <source>
        <strain evidence="11">FW57</strain>
    </source>
</reference>
<dbReference type="Pfam" id="PF00689">
    <property type="entry name" value="Cation_ATPase_C"/>
    <property type="match status" value="1"/>
</dbReference>
<dbReference type="GO" id="GO:0005886">
    <property type="term" value="C:plasma membrane"/>
    <property type="evidence" value="ECO:0007669"/>
    <property type="project" value="UniProtKB-SubCell"/>
</dbReference>
<dbReference type="SUPFAM" id="SSF81653">
    <property type="entry name" value="Calcium ATPase, transduction domain A"/>
    <property type="match status" value="1"/>
</dbReference>
<dbReference type="SFLD" id="SFLDS00003">
    <property type="entry name" value="Haloacid_Dehalogenase"/>
    <property type="match status" value="1"/>
</dbReference>
<dbReference type="PRINTS" id="PR00119">
    <property type="entry name" value="CATATPASE"/>
</dbReference>
<dbReference type="GO" id="GO:0030007">
    <property type="term" value="P:intracellular potassium ion homeostasis"/>
    <property type="evidence" value="ECO:0007669"/>
    <property type="project" value="TreeGrafter"/>
</dbReference>
<feature type="transmembrane region" description="Helical" evidence="9">
    <location>
        <begin position="341"/>
        <end position="368"/>
    </location>
</feature>
<dbReference type="InterPro" id="IPR023299">
    <property type="entry name" value="ATPase_P-typ_cyto_dom_N"/>
</dbReference>
<keyword evidence="8 9" id="KW-0472">Membrane</keyword>
<dbReference type="InterPro" id="IPR018303">
    <property type="entry name" value="ATPase_P-typ_P_site"/>
</dbReference>
<accession>A0AAD4EX65</accession>
<keyword evidence="2" id="KW-1003">Cell membrane</keyword>
<dbReference type="InterPro" id="IPR023298">
    <property type="entry name" value="ATPase_P-typ_TM_dom_sf"/>
</dbReference>
<dbReference type="PRINTS" id="PR00121">
    <property type="entry name" value="NAKATPASE"/>
</dbReference>